<dbReference type="EMBL" id="BMIY01000003">
    <property type="protein sequence ID" value="GGG52571.1"/>
    <property type="molecule type" value="Genomic_DNA"/>
</dbReference>
<proteinExistence type="predicted"/>
<keyword evidence="4" id="KW-1185">Reference proteome</keyword>
<dbReference type="SUPFAM" id="SSF141371">
    <property type="entry name" value="PilZ domain-like"/>
    <property type="match status" value="1"/>
</dbReference>
<evidence type="ECO:0000313" key="3">
    <source>
        <dbReference type="EMBL" id="GGG52571.1"/>
    </source>
</evidence>
<protein>
    <recommendedName>
        <fullName evidence="1">Cyclic diguanosine monophosphate-binding protein</fullName>
        <shortName evidence="1">c-di-GMP-binding protein</shortName>
    </recommendedName>
    <alternativeName>
        <fullName evidence="1">Pilz domain-containing protein</fullName>
    </alternativeName>
</protein>
<evidence type="ECO:0000313" key="4">
    <source>
        <dbReference type="Proteomes" id="UP000627715"/>
    </source>
</evidence>
<organism evidence="3 4">
    <name type="scientific">Pseudohongiella nitratireducens</name>
    <dbReference type="NCBI Taxonomy" id="1768907"/>
    <lineage>
        <taxon>Bacteria</taxon>
        <taxon>Pseudomonadati</taxon>
        <taxon>Pseudomonadota</taxon>
        <taxon>Gammaproteobacteria</taxon>
        <taxon>Pseudomonadales</taxon>
        <taxon>Pseudohongiellaceae</taxon>
        <taxon>Pseudohongiella</taxon>
    </lineage>
</organism>
<dbReference type="OrthoDB" id="5298508at2"/>
<dbReference type="InterPro" id="IPR027021">
    <property type="entry name" value="C-di-GMP_BP_PA4608"/>
</dbReference>
<dbReference type="InterPro" id="IPR009875">
    <property type="entry name" value="PilZ_domain"/>
</dbReference>
<dbReference type="GO" id="GO:0035438">
    <property type="term" value="F:cyclic-di-GMP binding"/>
    <property type="evidence" value="ECO:0007669"/>
    <property type="project" value="InterPro"/>
</dbReference>
<gene>
    <name evidence="3" type="ORF">GCM10011403_07150</name>
</gene>
<keyword evidence="1" id="KW-0547">Nucleotide-binding</keyword>
<comment type="caution">
    <text evidence="3">The sequence shown here is derived from an EMBL/GenBank/DDBJ whole genome shotgun (WGS) entry which is preliminary data.</text>
</comment>
<comment type="function">
    <text evidence="1">Binds the second messenger bis-(3'-5') cyclic dimeric guanosine monophosphate (c-di-GMP). Can bind two c-di-GMP molecules per monomer. May play a role in bacterial second-messenger regulated processes. Binding to c-di-GMP induces a conformational change of the C- and N-termini resulting in the exposure of a highly negative surface on one side of the protein to a possible effector protein.</text>
</comment>
<name>A0A917GNE5_9GAMM</name>
<keyword evidence="1" id="KW-0973">c-di-GMP</keyword>
<dbReference type="AlphaFoldDB" id="A0A917GNE5"/>
<reference evidence="3" key="2">
    <citation type="submission" date="2020-09" db="EMBL/GenBank/DDBJ databases">
        <authorList>
            <person name="Sun Q."/>
            <person name="Zhou Y."/>
        </authorList>
    </citation>
    <scope>NUCLEOTIDE SEQUENCE</scope>
    <source>
        <strain evidence="3">CGMCC 1.15425</strain>
    </source>
</reference>
<evidence type="ECO:0000259" key="2">
    <source>
        <dbReference type="Pfam" id="PF07238"/>
    </source>
</evidence>
<comment type="subunit">
    <text evidence="1">Monomer in both c-di-GMP-bound and free forms.</text>
</comment>
<dbReference type="Gene3D" id="2.40.10.220">
    <property type="entry name" value="predicted glycosyltransferase like domains"/>
    <property type="match status" value="1"/>
</dbReference>
<accession>A0A917GNE5</accession>
<feature type="domain" description="PilZ" evidence="2">
    <location>
        <begin position="14"/>
        <end position="113"/>
    </location>
</feature>
<dbReference type="PIRSF" id="PIRSF028141">
    <property type="entry name" value="C-di-GMP_BP_PA4608"/>
    <property type="match status" value="1"/>
</dbReference>
<dbReference type="RefSeq" id="WP_068809838.1">
    <property type="nucleotide sequence ID" value="NZ_BMIY01000003.1"/>
</dbReference>
<dbReference type="Proteomes" id="UP000627715">
    <property type="component" value="Unassembled WGS sequence"/>
</dbReference>
<evidence type="ECO:0000256" key="1">
    <source>
        <dbReference type="PIRNR" id="PIRNR028141"/>
    </source>
</evidence>
<reference evidence="3" key="1">
    <citation type="journal article" date="2014" name="Int. J. Syst. Evol. Microbiol.">
        <title>Complete genome sequence of Corynebacterium casei LMG S-19264T (=DSM 44701T), isolated from a smear-ripened cheese.</title>
        <authorList>
            <consortium name="US DOE Joint Genome Institute (JGI-PGF)"/>
            <person name="Walter F."/>
            <person name="Albersmeier A."/>
            <person name="Kalinowski J."/>
            <person name="Ruckert C."/>
        </authorList>
    </citation>
    <scope>NUCLEOTIDE SEQUENCE</scope>
    <source>
        <strain evidence="3">CGMCC 1.15425</strain>
    </source>
</reference>
<sequence length="130" mass="14546">MTAQDSGTAANQAQRAFTRIFFDAETVATQEVAGEPRFWPVELVDISLQGILIRILPDQHIDPDSPVEINIHLGGDVQICMETEVVNQREDCLGLTCRHIDVDSMTHLRRLVELNIGDTSLLERELHALT</sequence>
<dbReference type="Pfam" id="PF07238">
    <property type="entry name" value="PilZ"/>
    <property type="match status" value="1"/>
</dbReference>